<evidence type="ECO:0000313" key="1">
    <source>
        <dbReference type="EMBL" id="KAH7690147.1"/>
    </source>
</evidence>
<accession>A0ACB7WP88</accession>
<protein>
    <submittedName>
        <fullName evidence="1">XPC-binding domain-containing protein</fullName>
    </submittedName>
</protein>
<dbReference type="EMBL" id="CM037012">
    <property type="protein sequence ID" value="KAH7690147.1"/>
    <property type="molecule type" value="Genomic_DNA"/>
</dbReference>
<comment type="caution">
    <text evidence="1">The sequence shown here is derived from an EMBL/GenBank/DDBJ whole genome shotgun (WGS) entry which is preliminary data.</text>
</comment>
<gene>
    <name evidence="1" type="ORF">IHE45_02G025800</name>
</gene>
<sequence>MESTIDKLQQQVPIMVQAVLQSLGLSNIQLATQGGDNDLRDVIANSQENIRDAPHGNTNEKDGNENSLEEDSEKYDDANENEDSCEDDDNDDD</sequence>
<organism evidence="1 2">
    <name type="scientific">Dioscorea alata</name>
    <name type="common">Purple yam</name>
    <dbReference type="NCBI Taxonomy" id="55571"/>
    <lineage>
        <taxon>Eukaryota</taxon>
        <taxon>Viridiplantae</taxon>
        <taxon>Streptophyta</taxon>
        <taxon>Embryophyta</taxon>
        <taxon>Tracheophyta</taxon>
        <taxon>Spermatophyta</taxon>
        <taxon>Magnoliopsida</taxon>
        <taxon>Liliopsida</taxon>
        <taxon>Dioscoreales</taxon>
        <taxon>Dioscoreaceae</taxon>
        <taxon>Dioscorea</taxon>
    </lineage>
</organism>
<proteinExistence type="predicted"/>
<reference evidence="2" key="1">
    <citation type="journal article" date="2022" name="Nat. Commun.">
        <title>Chromosome evolution and the genetic basis of agronomically important traits in greater yam.</title>
        <authorList>
            <person name="Bredeson J.V."/>
            <person name="Lyons J.B."/>
            <person name="Oniyinde I.O."/>
            <person name="Okereke N.R."/>
            <person name="Kolade O."/>
            <person name="Nnabue I."/>
            <person name="Nwadili C.O."/>
            <person name="Hribova E."/>
            <person name="Parker M."/>
            <person name="Nwogha J."/>
            <person name="Shu S."/>
            <person name="Carlson J."/>
            <person name="Kariba R."/>
            <person name="Muthemba S."/>
            <person name="Knop K."/>
            <person name="Barton G.J."/>
            <person name="Sherwood A.V."/>
            <person name="Lopez-Montes A."/>
            <person name="Asiedu R."/>
            <person name="Jamnadass R."/>
            <person name="Muchugi A."/>
            <person name="Goodstein D."/>
            <person name="Egesi C.N."/>
            <person name="Featherston J."/>
            <person name="Asfaw A."/>
            <person name="Simpson G.G."/>
            <person name="Dolezel J."/>
            <person name="Hendre P.S."/>
            <person name="Van Deynze A."/>
            <person name="Kumar P.L."/>
            <person name="Obidiegwu J.E."/>
            <person name="Bhattacharjee R."/>
            <person name="Rokhsar D.S."/>
        </authorList>
    </citation>
    <scope>NUCLEOTIDE SEQUENCE [LARGE SCALE GENOMIC DNA]</scope>
    <source>
        <strain evidence="2">cv. TDa95/00328</strain>
    </source>
</reference>
<dbReference type="Proteomes" id="UP000827976">
    <property type="component" value="Chromosome 2"/>
</dbReference>
<name>A0ACB7WP88_DIOAL</name>
<evidence type="ECO:0000313" key="2">
    <source>
        <dbReference type="Proteomes" id="UP000827976"/>
    </source>
</evidence>
<keyword evidence="2" id="KW-1185">Reference proteome</keyword>